<dbReference type="Pfam" id="PF00006">
    <property type="entry name" value="ATP-synt_ab"/>
    <property type="match status" value="1"/>
</dbReference>
<name>A0ABZ1XBG7_9ACTN</name>
<dbReference type="Gene3D" id="1.10.287.3240">
    <property type="match status" value="1"/>
</dbReference>
<gene>
    <name evidence="5" type="ORF">OG929_43830</name>
</gene>
<organism evidence="5 6">
    <name type="scientific">Streptomyces pseudovenezuelae</name>
    <dbReference type="NCBI Taxonomy" id="67350"/>
    <lineage>
        <taxon>Bacteria</taxon>
        <taxon>Bacillati</taxon>
        <taxon>Actinomycetota</taxon>
        <taxon>Actinomycetes</taxon>
        <taxon>Kitasatosporales</taxon>
        <taxon>Streptomycetaceae</taxon>
        <taxon>Streptomyces</taxon>
        <taxon>Streptomyces aurantiacus group</taxon>
    </lineage>
</organism>
<keyword evidence="3" id="KW-0406">Ion transport</keyword>
<evidence type="ECO:0000313" key="5">
    <source>
        <dbReference type="EMBL" id="WUT48795.1"/>
    </source>
</evidence>
<evidence type="ECO:0000259" key="4">
    <source>
        <dbReference type="Pfam" id="PF00006"/>
    </source>
</evidence>
<dbReference type="Pfam" id="PF01813">
    <property type="entry name" value="ATP-synt_D"/>
    <property type="match status" value="1"/>
</dbReference>
<dbReference type="InterPro" id="IPR000194">
    <property type="entry name" value="ATPase_F1/V1/A1_a/bsu_nucl-bd"/>
</dbReference>
<sequence>MLTGISAVDALTTLVRGQKLPVFSAAGLPHLEPAAQIAAQATVGGEPFCVVFAATPPPRGTAARRARSAETVARAGHGGGVLGAARTARRGARTLSTRPTRRPAELEITWTSTMGVRLPRAASCAVPDADPDEPAPANTALVHAGAAYADAVRAAAEYAAAGAAARAVGDELLSTRRWVRAVRRHWIPRLETVLARVDAGLEQNEHEDAVRRRWVADMQAQGR</sequence>
<proteinExistence type="inferred from homology"/>
<accession>A0ABZ1XBG7</accession>
<comment type="similarity">
    <text evidence="1">Belongs to the V-ATPase D subunit family.</text>
</comment>
<reference evidence="5" key="1">
    <citation type="submission" date="2022-10" db="EMBL/GenBank/DDBJ databases">
        <title>The complete genomes of actinobacterial strains from the NBC collection.</title>
        <authorList>
            <person name="Joergensen T.S."/>
            <person name="Alvarez Arevalo M."/>
            <person name="Sterndorff E.B."/>
            <person name="Faurdal D."/>
            <person name="Vuksanovic O."/>
            <person name="Mourched A.-S."/>
            <person name="Charusanti P."/>
            <person name="Shaw S."/>
            <person name="Blin K."/>
            <person name="Weber T."/>
        </authorList>
    </citation>
    <scope>NUCLEOTIDE SEQUENCE</scope>
    <source>
        <strain evidence="5">NBC_00686</strain>
    </source>
</reference>
<evidence type="ECO:0000313" key="6">
    <source>
        <dbReference type="Proteomes" id="UP001432168"/>
    </source>
</evidence>
<dbReference type="InterPro" id="IPR002699">
    <property type="entry name" value="V_ATPase_D"/>
</dbReference>
<keyword evidence="2" id="KW-0813">Transport</keyword>
<feature type="domain" description="ATPase F1/V1/A1 complex alpha/beta subunit nucleotide-binding" evidence="4">
    <location>
        <begin position="4"/>
        <end position="81"/>
    </location>
</feature>
<dbReference type="EMBL" id="CP109011">
    <property type="protein sequence ID" value="WUT48795.1"/>
    <property type="molecule type" value="Genomic_DNA"/>
</dbReference>
<keyword evidence="6" id="KW-1185">Reference proteome</keyword>
<evidence type="ECO:0000256" key="1">
    <source>
        <dbReference type="ARBA" id="ARBA00005850"/>
    </source>
</evidence>
<protein>
    <recommendedName>
        <fullName evidence="4">ATPase F1/V1/A1 complex alpha/beta subunit nucleotide-binding domain-containing protein</fullName>
    </recommendedName>
</protein>
<evidence type="ECO:0000256" key="2">
    <source>
        <dbReference type="ARBA" id="ARBA00022448"/>
    </source>
</evidence>
<evidence type="ECO:0000256" key="3">
    <source>
        <dbReference type="ARBA" id="ARBA00023065"/>
    </source>
</evidence>
<dbReference type="Proteomes" id="UP001432168">
    <property type="component" value="Chromosome"/>
</dbReference>